<dbReference type="VEuPathDB" id="FungiDB:FUN_019541"/>
<evidence type="ECO:0000313" key="2">
    <source>
        <dbReference type="Proteomes" id="UP000234323"/>
    </source>
</evidence>
<dbReference type="VEuPathDB" id="FungiDB:RhiirA1_466912"/>
<proteinExistence type="predicted"/>
<gene>
    <name evidence="1" type="ORF">RhiirA4_467695</name>
</gene>
<protein>
    <submittedName>
        <fullName evidence="1">Uncharacterized protein</fullName>
    </submittedName>
</protein>
<organism evidence="1 2">
    <name type="scientific">Rhizophagus irregularis</name>
    <dbReference type="NCBI Taxonomy" id="588596"/>
    <lineage>
        <taxon>Eukaryota</taxon>
        <taxon>Fungi</taxon>
        <taxon>Fungi incertae sedis</taxon>
        <taxon>Mucoromycota</taxon>
        <taxon>Glomeromycotina</taxon>
        <taxon>Glomeromycetes</taxon>
        <taxon>Glomerales</taxon>
        <taxon>Glomeraceae</taxon>
        <taxon>Rhizophagus</taxon>
    </lineage>
</organism>
<dbReference type="VEuPathDB" id="FungiDB:RhiirFUN_004487"/>
<evidence type="ECO:0000313" key="1">
    <source>
        <dbReference type="EMBL" id="PKY50927.1"/>
    </source>
</evidence>
<keyword evidence="2" id="KW-1185">Reference proteome</keyword>
<reference evidence="1 2" key="1">
    <citation type="submission" date="2015-10" db="EMBL/GenBank/DDBJ databases">
        <title>Genome analyses suggest a sexual origin of heterokaryosis in a supposedly ancient asexual fungus.</title>
        <authorList>
            <person name="Ropars J."/>
            <person name="Sedzielewska K."/>
            <person name="Noel J."/>
            <person name="Charron P."/>
            <person name="Farinelli L."/>
            <person name="Marton T."/>
            <person name="Kruger M."/>
            <person name="Pelin A."/>
            <person name="Brachmann A."/>
            <person name="Corradi N."/>
        </authorList>
    </citation>
    <scope>NUCLEOTIDE SEQUENCE [LARGE SCALE GENOMIC DNA]</scope>
    <source>
        <strain evidence="1 2">A4</strain>
    </source>
</reference>
<accession>A0A2I1GWC6</accession>
<dbReference type="EMBL" id="LLXI01000943">
    <property type="protein sequence ID" value="PKY50927.1"/>
    <property type="molecule type" value="Genomic_DNA"/>
</dbReference>
<dbReference type="Proteomes" id="UP000234323">
    <property type="component" value="Unassembled WGS sequence"/>
</dbReference>
<name>A0A2I1GWC6_9GLOM</name>
<sequence length="96" mass="11374">MNVYPVEISPVNVNNIINGIQDMEDIEYFNVDKENNDDLITVASEDIPEDIKFDTWEEVDNYFDEYGIRNGFAIVKYRMERNSKGQEHNEIPRQRN</sequence>
<comment type="caution">
    <text evidence="1">The sequence shown here is derived from an EMBL/GenBank/DDBJ whole genome shotgun (WGS) entry which is preliminary data.</text>
</comment>
<dbReference type="AlphaFoldDB" id="A0A2I1GWC6"/>